<evidence type="ECO:0000313" key="3">
    <source>
        <dbReference type="EMBL" id="SDC60379.1"/>
    </source>
</evidence>
<dbReference type="SUPFAM" id="SSF46785">
    <property type="entry name" value="Winged helix' DNA-binding domain"/>
    <property type="match status" value="1"/>
</dbReference>
<feature type="domain" description="WCX" evidence="2">
    <location>
        <begin position="248"/>
        <end position="323"/>
    </location>
</feature>
<dbReference type="Pfam" id="PF13280">
    <property type="entry name" value="WYL"/>
    <property type="match status" value="1"/>
</dbReference>
<dbReference type="Pfam" id="PF25583">
    <property type="entry name" value="WCX"/>
    <property type="match status" value="1"/>
</dbReference>
<organism evidence="3 4">
    <name type="scientific">Succiniclasticum ruminis</name>
    <dbReference type="NCBI Taxonomy" id="40841"/>
    <lineage>
        <taxon>Bacteria</taxon>
        <taxon>Bacillati</taxon>
        <taxon>Bacillota</taxon>
        <taxon>Negativicutes</taxon>
        <taxon>Acidaminococcales</taxon>
        <taxon>Acidaminococcaceae</taxon>
        <taxon>Succiniclasticum</taxon>
    </lineage>
</organism>
<evidence type="ECO:0000259" key="2">
    <source>
        <dbReference type="Pfam" id="PF25583"/>
    </source>
</evidence>
<accession>A0A1G6MXU9</accession>
<dbReference type="InterPro" id="IPR026881">
    <property type="entry name" value="WYL_dom"/>
</dbReference>
<dbReference type="AlphaFoldDB" id="A0A1G6MXU9"/>
<evidence type="ECO:0000259" key="1">
    <source>
        <dbReference type="Pfam" id="PF13280"/>
    </source>
</evidence>
<dbReference type="OrthoDB" id="9772503at2"/>
<evidence type="ECO:0000313" key="4">
    <source>
        <dbReference type="Proteomes" id="UP000198943"/>
    </source>
</evidence>
<dbReference type="InterPro" id="IPR057727">
    <property type="entry name" value="WCX_dom"/>
</dbReference>
<dbReference type="GO" id="GO:0003677">
    <property type="term" value="F:DNA binding"/>
    <property type="evidence" value="ECO:0007669"/>
    <property type="project" value="UniProtKB-KW"/>
</dbReference>
<dbReference type="InterPro" id="IPR051534">
    <property type="entry name" value="CBASS_pafABC_assoc_protein"/>
</dbReference>
<dbReference type="PROSITE" id="PS52050">
    <property type="entry name" value="WYL"/>
    <property type="match status" value="1"/>
</dbReference>
<dbReference type="EMBL" id="FMYW01000011">
    <property type="protein sequence ID" value="SDC60379.1"/>
    <property type="molecule type" value="Genomic_DNA"/>
</dbReference>
<dbReference type="PANTHER" id="PTHR34580">
    <property type="match status" value="1"/>
</dbReference>
<name>A0A1G6MXU9_9FIRM</name>
<keyword evidence="4" id="KW-1185">Reference proteome</keyword>
<sequence>MAINNQKLKLLYLVKIFTEDTDDQHALTLPQIVDKLHAYGVNAERKTLYQDFELLRDFGVDIIGVQMQRSYYYHIGNRDFELPELKLLVDSVQSAKFITDKKSNALIRKLEGMVSKYEARQLQRQVIISGRVKAMNESIYFNVDKLHEAIGTGSQIKFKYFQWNLKKEMELRKGGAWYQVSPWGLMWDDENYYLVGYDAEDEKIKHYRVDKMLRISLVNKKREGKEQFKAFNMPRYTKSLFGMYGGEEIQVTLEAENGMVGVLIDRFGKDMPVKKVDETHFRTIVNVAVSNQFLGWIMALGKGVRIIGPDSVVRRMKEEIQQISRMYEDG</sequence>
<protein>
    <submittedName>
        <fullName evidence="3">Predicted DNA-binding transcriptional regulator YafY, contains an HTH and WYL domains</fullName>
    </submittedName>
</protein>
<dbReference type="RefSeq" id="WP_093730753.1">
    <property type="nucleotide sequence ID" value="NZ_FMYW01000011.1"/>
</dbReference>
<reference evidence="4" key="1">
    <citation type="submission" date="2016-10" db="EMBL/GenBank/DDBJ databases">
        <authorList>
            <person name="Varghese N."/>
            <person name="Submissions S."/>
        </authorList>
    </citation>
    <scope>NUCLEOTIDE SEQUENCE [LARGE SCALE GENOMIC DNA]</scope>
    <source>
        <strain evidence="4">DSM 11005</strain>
    </source>
</reference>
<keyword evidence="3" id="KW-0238">DNA-binding</keyword>
<dbReference type="InterPro" id="IPR036390">
    <property type="entry name" value="WH_DNA-bd_sf"/>
</dbReference>
<gene>
    <name evidence="3" type="ORF">SAMN04487864_11132</name>
</gene>
<feature type="domain" description="WYL" evidence="1">
    <location>
        <begin position="143"/>
        <end position="215"/>
    </location>
</feature>
<dbReference type="Proteomes" id="UP000198943">
    <property type="component" value="Unassembled WGS sequence"/>
</dbReference>
<proteinExistence type="predicted"/>
<dbReference type="PANTHER" id="PTHR34580:SF1">
    <property type="entry name" value="PROTEIN PAFC"/>
    <property type="match status" value="1"/>
</dbReference>